<dbReference type="PANTHER" id="PTHR34567:SF9">
    <property type="entry name" value="CONTAINING PROTEIN, PUTATIVE-RELATED"/>
    <property type="match status" value="1"/>
</dbReference>
<sequence>MGKWNYRPPRRHHHHHRQQNLWSWSSPPPQLDSHLPPQPLQDNVPAWEKRFCYVIGSVPWRKLVNAKKFISCHSNILDWDDSAVEDAFQNAKKQFWANMNGFACDISPPDPDIYIDEVDWNPVIDSELMKELDQAYFAPADEEGDGRLWRKNKKTRNTFSAPSDLSNVNQIDGVNPWECNNGEISGISQSKENGWNLWNDHIHGSKDVDNNDGSWDCNCNATRGDRNVKDESWGDHGKTSWDNSNCNKRNWEYNKDAWEDHRKTSWDNSDFDKRNSDSNKNPWERGSWNYISQKGDCWGSSWDKQEWGWNWQEWNHPWVRSSDQHGRAQKDRGWKDCGGDDARRGKQWDLYNNQNNEFGRRPSYGRESWNGDFPKREGFHHSESGYKSSRFRGDENQTGDCWRRGNNKKRVSFA</sequence>
<dbReference type="Proteomes" id="UP001187192">
    <property type="component" value="Unassembled WGS sequence"/>
</dbReference>
<evidence type="ECO:0000313" key="2">
    <source>
        <dbReference type="EMBL" id="GMN53703.1"/>
    </source>
</evidence>
<organism evidence="2 3">
    <name type="scientific">Ficus carica</name>
    <name type="common">Common fig</name>
    <dbReference type="NCBI Taxonomy" id="3494"/>
    <lineage>
        <taxon>Eukaryota</taxon>
        <taxon>Viridiplantae</taxon>
        <taxon>Streptophyta</taxon>
        <taxon>Embryophyta</taxon>
        <taxon>Tracheophyta</taxon>
        <taxon>Spermatophyta</taxon>
        <taxon>Magnoliopsida</taxon>
        <taxon>eudicotyledons</taxon>
        <taxon>Gunneridae</taxon>
        <taxon>Pentapetalae</taxon>
        <taxon>rosids</taxon>
        <taxon>fabids</taxon>
        <taxon>Rosales</taxon>
        <taxon>Moraceae</taxon>
        <taxon>Ficeae</taxon>
        <taxon>Ficus</taxon>
    </lineage>
</organism>
<feature type="compositionally biased region" description="Basic and acidic residues" evidence="1">
    <location>
        <begin position="264"/>
        <end position="277"/>
    </location>
</feature>
<evidence type="ECO:0000313" key="3">
    <source>
        <dbReference type="Proteomes" id="UP001187192"/>
    </source>
</evidence>
<name>A0AA88AF55_FICCA</name>
<accession>A0AA88AF55</accession>
<dbReference type="PANTHER" id="PTHR34567">
    <property type="entry name" value="FK506-BINDING-LIKE PROTEIN"/>
    <property type="match status" value="1"/>
</dbReference>
<dbReference type="AlphaFoldDB" id="A0AA88AF55"/>
<proteinExistence type="predicted"/>
<gene>
    <name evidence="2" type="ORF">TIFTF001_022839</name>
</gene>
<feature type="compositionally biased region" description="Basic residues" evidence="1">
    <location>
        <begin position="405"/>
        <end position="414"/>
    </location>
</feature>
<feature type="region of interest" description="Disordered" evidence="1">
    <location>
        <begin position="264"/>
        <end position="285"/>
    </location>
</feature>
<protein>
    <submittedName>
        <fullName evidence="2">Uncharacterized protein</fullName>
    </submittedName>
</protein>
<keyword evidence="3" id="KW-1185">Reference proteome</keyword>
<evidence type="ECO:0000256" key="1">
    <source>
        <dbReference type="SAM" id="MobiDB-lite"/>
    </source>
</evidence>
<dbReference type="EMBL" id="BTGU01000047">
    <property type="protein sequence ID" value="GMN53703.1"/>
    <property type="molecule type" value="Genomic_DNA"/>
</dbReference>
<feature type="region of interest" description="Disordered" evidence="1">
    <location>
        <begin position="380"/>
        <end position="414"/>
    </location>
</feature>
<reference evidence="2" key="1">
    <citation type="submission" date="2023-07" db="EMBL/GenBank/DDBJ databases">
        <title>draft genome sequence of fig (Ficus carica).</title>
        <authorList>
            <person name="Takahashi T."/>
            <person name="Nishimura K."/>
        </authorList>
    </citation>
    <scope>NUCLEOTIDE SEQUENCE</scope>
</reference>
<comment type="caution">
    <text evidence="2">The sequence shown here is derived from an EMBL/GenBank/DDBJ whole genome shotgun (WGS) entry which is preliminary data.</text>
</comment>